<proteinExistence type="predicted"/>
<organism evidence="1 2">
    <name type="scientific">Caenorhabditis briggsae</name>
    <dbReference type="NCBI Taxonomy" id="6238"/>
    <lineage>
        <taxon>Eukaryota</taxon>
        <taxon>Metazoa</taxon>
        <taxon>Ecdysozoa</taxon>
        <taxon>Nematoda</taxon>
        <taxon>Chromadorea</taxon>
        <taxon>Rhabditida</taxon>
        <taxon>Rhabditina</taxon>
        <taxon>Rhabditomorpha</taxon>
        <taxon>Rhabditoidea</taxon>
        <taxon>Rhabditidae</taxon>
        <taxon>Peloderinae</taxon>
        <taxon>Caenorhabditis</taxon>
    </lineage>
</organism>
<accession>B6IFK2</accession>
<keyword evidence="2" id="KW-1185">Reference proteome</keyword>
<dbReference type="EMBL" id="HE600906">
    <property type="protein sequence ID" value="CAR98682.1"/>
    <property type="molecule type" value="Genomic_DNA"/>
</dbReference>
<protein>
    <submittedName>
        <fullName evidence="1">Protein CBG25232</fullName>
    </submittedName>
</protein>
<gene>
    <name evidence="1" type="ORF">CBG25232</name>
    <name evidence="1" type="ORF">CBG_25232</name>
</gene>
<dbReference type="KEGG" id="cbr:CBG_25232"/>
<dbReference type="RefSeq" id="XP_045098253.1">
    <property type="nucleotide sequence ID" value="XM_045244823.1"/>
</dbReference>
<dbReference type="GeneID" id="68916726"/>
<dbReference type="CTD" id="68916726"/>
<reference evidence="1 2" key="1">
    <citation type="journal article" date="2003" name="PLoS Biol.">
        <title>The genome sequence of Caenorhabditis briggsae: a platform for comparative genomics.</title>
        <authorList>
            <person name="Stein L.D."/>
            <person name="Bao Z."/>
            <person name="Blasiar D."/>
            <person name="Blumenthal T."/>
            <person name="Brent M.R."/>
            <person name="Chen N."/>
            <person name="Chinwalla A."/>
            <person name="Clarke L."/>
            <person name="Clee C."/>
            <person name="Coghlan A."/>
            <person name="Coulson A."/>
            <person name="D'Eustachio P."/>
            <person name="Fitch D.H."/>
            <person name="Fulton L.A."/>
            <person name="Fulton R.E."/>
            <person name="Griffiths-Jones S."/>
            <person name="Harris T.W."/>
            <person name="Hillier L.W."/>
            <person name="Kamath R."/>
            <person name="Kuwabara P.E."/>
            <person name="Mardis E.R."/>
            <person name="Marra M.A."/>
            <person name="Miner T.L."/>
            <person name="Minx P."/>
            <person name="Mullikin J.C."/>
            <person name="Plumb R.W."/>
            <person name="Rogers J."/>
            <person name="Schein J.E."/>
            <person name="Sohrmann M."/>
            <person name="Spieth J."/>
            <person name="Stajich J.E."/>
            <person name="Wei C."/>
            <person name="Willey D."/>
            <person name="Wilson R.K."/>
            <person name="Durbin R."/>
            <person name="Waterston R.H."/>
        </authorList>
    </citation>
    <scope>NUCLEOTIDE SEQUENCE [LARGE SCALE GENOMIC DNA]</scope>
    <source>
        <strain evidence="1 2">AF16</strain>
    </source>
</reference>
<evidence type="ECO:0000313" key="1">
    <source>
        <dbReference type="EMBL" id="CAR98682.1"/>
    </source>
</evidence>
<evidence type="ECO:0000313" key="2">
    <source>
        <dbReference type="Proteomes" id="UP000008549"/>
    </source>
</evidence>
<dbReference type="AlphaFoldDB" id="B6IFK2"/>
<sequence>MFLLILFLTCCSFARRLFLFFLYIIQQLAPLCSMYFEFFVQFDMVLQTPFSSDLSIKNIEL</sequence>
<dbReference type="Proteomes" id="UP000008549">
    <property type="component" value="Unassembled WGS sequence"/>
</dbReference>
<dbReference type="InParanoid" id="B6IFK2"/>
<reference evidence="1 2" key="2">
    <citation type="journal article" date="2011" name="PLoS Genet.">
        <title>Caenorhabditis briggsae recombinant inbred line genotypes reveal inter-strain incompatibility and the evolution of recombination.</title>
        <authorList>
            <person name="Ross J.A."/>
            <person name="Koboldt D.C."/>
            <person name="Staisch J.E."/>
            <person name="Chamberlin H.M."/>
            <person name="Gupta B.P."/>
            <person name="Miller R.D."/>
            <person name="Baird S.E."/>
            <person name="Haag E.S."/>
        </authorList>
    </citation>
    <scope>NUCLEOTIDE SEQUENCE [LARGE SCALE GENOMIC DNA]</scope>
    <source>
        <strain evidence="1 2">AF16</strain>
    </source>
</reference>
<name>B6IFK2_CAEBR</name>
<dbReference type="HOGENOM" id="CLU_2924774_0_0_1"/>